<reference evidence="2 3" key="1">
    <citation type="journal article" date="2014" name="Genome Announc.">
        <title>Genome Sequence and Methylome of Soil Bacterium Gemmatirosa kalamazoonensis KBS708T, a Member of the Rarely Cultivated Gemmatimonadetes Phylum.</title>
        <authorList>
            <person name="Debruyn J.M."/>
            <person name="Radosevich M."/>
            <person name="Wommack K.E."/>
            <person name="Polson S.W."/>
            <person name="Hauser L.J."/>
            <person name="Fawaz M.N."/>
            <person name="Korlach J."/>
            <person name="Tsai Y.C."/>
        </authorList>
    </citation>
    <scope>NUCLEOTIDE SEQUENCE [LARGE SCALE GENOMIC DNA]</scope>
    <source>
        <strain evidence="2 3">KBS708</strain>
    </source>
</reference>
<keyword evidence="1" id="KW-0732">Signal</keyword>
<feature type="signal peptide" evidence="1">
    <location>
        <begin position="1"/>
        <end position="22"/>
    </location>
</feature>
<dbReference type="RefSeq" id="WP_148306354.1">
    <property type="nucleotide sequence ID" value="NZ_CP007128.1"/>
</dbReference>
<dbReference type="Proteomes" id="UP000019151">
    <property type="component" value="Chromosome"/>
</dbReference>
<evidence type="ECO:0000256" key="1">
    <source>
        <dbReference type="SAM" id="SignalP"/>
    </source>
</evidence>
<sequence length="179" mass="18793">MHRSLVNVVLRATLCLAAAACADAPSAPRLASSSPSLATAAAGESRTYNDISVPVQMPVRIPCSRAGWEIIPMSGVEHASMQLSSNATGDLTLRLHVNAQGVTGVGLVTGDTYRASGTTEEKYDWTAAAALDGYYLTYNFNVTSAGATGNIVAHEVLHMTFDASGYPSLQVTKFDAECH</sequence>
<evidence type="ECO:0000313" key="3">
    <source>
        <dbReference type="Proteomes" id="UP000019151"/>
    </source>
</evidence>
<dbReference type="AlphaFoldDB" id="W0RMR1"/>
<protein>
    <recommendedName>
        <fullName evidence="4">Secreted protein</fullName>
    </recommendedName>
</protein>
<name>W0RMR1_9BACT</name>
<organism evidence="2 3">
    <name type="scientific">Gemmatirosa kalamazoonensis</name>
    <dbReference type="NCBI Taxonomy" id="861299"/>
    <lineage>
        <taxon>Bacteria</taxon>
        <taxon>Pseudomonadati</taxon>
        <taxon>Gemmatimonadota</taxon>
        <taxon>Gemmatimonadia</taxon>
        <taxon>Gemmatimonadales</taxon>
        <taxon>Gemmatimonadaceae</taxon>
        <taxon>Gemmatirosa</taxon>
    </lineage>
</organism>
<evidence type="ECO:0008006" key="4">
    <source>
        <dbReference type="Google" id="ProtNLM"/>
    </source>
</evidence>
<dbReference type="KEGG" id="gba:J421_3166"/>
<dbReference type="EMBL" id="CP007128">
    <property type="protein sequence ID" value="AHG90703.1"/>
    <property type="molecule type" value="Genomic_DNA"/>
</dbReference>
<feature type="chain" id="PRO_5004794636" description="Secreted protein" evidence="1">
    <location>
        <begin position="23"/>
        <end position="179"/>
    </location>
</feature>
<evidence type="ECO:0000313" key="2">
    <source>
        <dbReference type="EMBL" id="AHG90703.1"/>
    </source>
</evidence>
<dbReference type="HOGENOM" id="CLU_1501433_0_0_0"/>
<dbReference type="InParanoid" id="W0RMR1"/>
<gene>
    <name evidence="2" type="ORF">J421_3166</name>
</gene>
<accession>W0RMR1</accession>
<keyword evidence="3" id="KW-1185">Reference proteome</keyword>
<proteinExistence type="predicted"/>